<reference evidence="3" key="1">
    <citation type="journal article" date="2013" name="Genome Biol. Evol.">
        <title>The genome sequence of Streptomyces lividans 66 reveals a novel tRNA-dependent peptide biosynthetic system within a metal-related genomic island.</title>
        <authorList>
            <person name="Cruz-Morales P."/>
            <person name="Vijgenboom E."/>
            <person name="Iruegas-Bocardo F."/>
            <person name="Girard G."/>
            <person name="Yanez-Guerra L.A."/>
            <person name="Ramos-Aboites H.E."/>
            <person name="Pernodet J.L."/>
            <person name="Anne J."/>
            <person name="van Wezel G.P."/>
            <person name="Barona-Gomez F."/>
        </authorList>
    </citation>
    <scope>NUCLEOTIDE SEQUENCE [LARGE SCALE GENOMIC DNA]</scope>
    <source>
        <strain evidence="3">1326</strain>
    </source>
</reference>
<evidence type="ECO:0000256" key="1">
    <source>
        <dbReference type="SAM" id="MobiDB-lite"/>
    </source>
</evidence>
<organism evidence="2 3">
    <name type="scientific">Streptomyces lividans 1326</name>
    <dbReference type="NCBI Taxonomy" id="1200984"/>
    <lineage>
        <taxon>Bacteria</taxon>
        <taxon>Bacillati</taxon>
        <taxon>Actinomycetota</taxon>
        <taxon>Actinomycetes</taxon>
        <taxon>Kitasatosporales</taxon>
        <taxon>Streptomycetaceae</taxon>
        <taxon>Streptomyces</taxon>
    </lineage>
</organism>
<name>A0A7U9DZ05_STRLI</name>
<evidence type="ECO:0000313" key="3">
    <source>
        <dbReference type="Proteomes" id="UP000014062"/>
    </source>
</evidence>
<dbReference type="AlphaFoldDB" id="A0A7U9DZ05"/>
<dbReference type="Proteomes" id="UP000014062">
    <property type="component" value="Chromosome"/>
</dbReference>
<proteinExistence type="predicted"/>
<feature type="compositionally biased region" description="Gly residues" evidence="1">
    <location>
        <begin position="7"/>
        <end position="18"/>
    </location>
</feature>
<dbReference type="EMBL" id="CM001889">
    <property type="protein sequence ID" value="EOY52771.1"/>
    <property type="molecule type" value="Genomic_DNA"/>
</dbReference>
<protein>
    <submittedName>
        <fullName evidence="2">Uncharacterized protein</fullName>
    </submittedName>
</protein>
<accession>A0A7U9DZ05</accession>
<feature type="region of interest" description="Disordered" evidence="1">
    <location>
        <begin position="1"/>
        <end position="37"/>
    </location>
</feature>
<gene>
    <name evidence="2" type="ORF">SLI_8073</name>
</gene>
<sequence>MIESLGRGRGGVSGGTPDGTGSSAVAQRCQPSAVRSP</sequence>
<evidence type="ECO:0000313" key="2">
    <source>
        <dbReference type="EMBL" id="EOY52771.1"/>
    </source>
</evidence>